<evidence type="ECO:0000313" key="6">
    <source>
        <dbReference type="EMBL" id="SDQ68010.1"/>
    </source>
</evidence>
<gene>
    <name evidence="6" type="ORF">SAMN04489742_2104</name>
</gene>
<feature type="region of interest" description="Disordered" evidence="3">
    <location>
        <begin position="1"/>
        <end position="26"/>
    </location>
</feature>
<sequence length="562" mass="60692">MNSSSPMHTAPILDEERRETLSAPNDPRYLTMPQALDGAAATYPDKKALSYFGKDFTFPEVQSISGALAAALAARGIVKGDRIMVQLQSIPQFVFVAFAAWRIGAIIVPVSPMYRTPEVQKIARDAEPAVLVTANETWAAQGRESIEGTTIRTVITTGMADCAGTVPEAFAHIEDTARDENVLDLLELADSHEGAAPPETLVSPADTAVFTYTSGTTGPPKGALTSHLNLTWAGAAYPEFNGMPGPDHVVLCTAPLVHITGLSLHLSSWISSGSTFVLGYRFEPNVFLDLIEQQQVTWTTGAATAYIALLQAARKQPRNVSSLQRLGSGGAPIPTDMARAIYEVLGVKLQPGYGLTESTAAVSSTPADVDPVIDPDSGIISVGLPMFDTQLRIVDPDGNELPAGERGEVCLRGKGIIGGYWRNDGANQQTFRGGWLHTGDIGFVNESGWLFIVDRTKNMIIASGYKVWPREVEDVLYQHPAVREAAVVGVPDDYRGETVRAYVSVAEDAQRPTTKELIEFCKERLAAYKVPRDIGFLDELPKNFNGKIQHRELKQIASNGEA</sequence>
<dbReference type="STRING" id="37928.SAMN04489742_2104"/>
<keyword evidence="7" id="KW-1185">Reference proteome</keyword>
<dbReference type="SUPFAM" id="SSF56801">
    <property type="entry name" value="Acetyl-CoA synthetase-like"/>
    <property type="match status" value="1"/>
</dbReference>
<accession>A0A1H1CV22</accession>
<feature type="domain" description="AMP-binding enzyme C-terminal" evidence="5">
    <location>
        <begin position="471"/>
        <end position="547"/>
    </location>
</feature>
<dbReference type="Gene3D" id="3.30.300.30">
    <property type="match status" value="1"/>
</dbReference>
<dbReference type="OrthoDB" id="9803968at2"/>
<dbReference type="GO" id="GO:0016878">
    <property type="term" value="F:acid-thiol ligase activity"/>
    <property type="evidence" value="ECO:0007669"/>
    <property type="project" value="UniProtKB-ARBA"/>
</dbReference>
<dbReference type="FunFam" id="3.30.300.30:FF:000008">
    <property type="entry name" value="2,3-dihydroxybenzoate-AMP ligase"/>
    <property type="match status" value="1"/>
</dbReference>
<dbReference type="PANTHER" id="PTHR43767">
    <property type="entry name" value="LONG-CHAIN-FATTY-ACID--COA LIGASE"/>
    <property type="match status" value="1"/>
</dbReference>
<reference evidence="6 7" key="1">
    <citation type="submission" date="2016-10" db="EMBL/GenBank/DDBJ databases">
        <authorList>
            <person name="de Groot N.N."/>
        </authorList>
    </citation>
    <scope>NUCLEOTIDE SEQUENCE [LARGE SCALE GENOMIC DNA]</scope>
    <source>
        <strain evidence="6 7">DSM 20117</strain>
    </source>
</reference>
<evidence type="ECO:0000259" key="5">
    <source>
        <dbReference type="Pfam" id="PF13193"/>
    </source>
</evidence>
<dbReference type="AlphaFoldDB" id="A0A1H1CV22"/>
<dbReference type="PANTHER" id="PTHR43767:SF1">
    <property type="entry name" value="NONRIBOSOMAL PEPTIDE SYNTHASE PES1 (EUROFUNG)-RELATED"/>
    <property type="match status" value="1"/>
</dbReference>
<comment type="similarity">
    <text evidence="1">Belongs to the ATP-dependent AMP-binding enzyme family.</text>
</comment>
<dbReference type="Pfam" id="PF13193">
    <property type="entry name" value="AMP-binding_C"/>
    <property type="match status" value="1"/>
</dbReference>
<dbReference type="InterPro" id="IPR050237">
    <property type="entry name" value="ATP-dep_AMP-bd_enzyme"/>
</dbReference>
<dbReference type="Gene3D" id="3.40.50.12780">
    <property type="entry name" value="N-terminal domain of ligase-like"/>
    <property type="match status" value="1"/>
</dbReference>
<evidence type="ECO:0000256" key="1">
    <source>
        <dbReference type="ARBA" id="ARBA00006432"/>
    </source>
</evidence>
<evidence type="ECO:0000256" key="2">
    <source>
        <dbReference type="ARBA" id="ARBA00022598"/>
    </source>
</evidence>
<protein>
    <submittedName>
        <fullName evidence="6">Long-chain acyl-CoA synthetase</fullName>
    </submittedName>
</protein>
<evidence type="ECO:0000259" key="4">
    <source>
        <dbReference type="Pfam" id="PF00501"/>
    </source>
</evidence>
<dbReference type="InterPro" id="IPR045851">
    <property type="entry name" value="AMP-bd_C_sf"/>
</dbReference>
<feature type="domain" description="AMP-dependent synthetase/ligase" evidence="4">
    <location>
        <begin position="39"/>
        <end position="421"/>
    </location>
</feature>
<keyword evidence="2" id="KW-0436">Ligase</keyword>
<evidence type="ECO:0000313" key="7">
    <source>
        <dbReference type="Proteomes" id="UP000181917"/>
    </source>
</evidence>
<dbReference type="Proteomes" id="UP000181917">
    <property type="component" value="Unassembled WGS sequence"/>
</dbReference>
<dbReference type="Pfam" id="PF00501">
    <property type="entry name" value="AMP-binding"/>
    <property type="match status" value="1"/>
</dbReference>
<dbReference type="InterPro" id="IPR042099">
    <property type="entry name" value="ANL_N_sf"/>
</dbReference>
<dbReference type="InterPro" id="IPR000873">
    <property type="entry name" value="AMP-dep_synth/lig_dom"/>
</dbReference>
<name>A0A1H1CV22_9MICC</name>
<dbReference type="RefSeq" id="WP_139186769.1">
    <property type="nucleotide sequence ID" value="NZ_CP018863.1"/>
</dbReference>
<proteinExistence type="inferred from homology"/>
<dbReference type="InterPro" id="IPR025110">
    <property type="entry name" value="AMP-bd_C"/>
</dbReference>
<dbReference type="PROSITE" id="PS00455">
    <property type="entry name" value="AMP_BINDING"/>
    <property type="match status" value="1"/>
</dbReference>
<organism evidence="6 7">
    <name type="scientific">Crystallibacter crystallopoietes</name>
    <dbReference type="NCBI Taxonomy" id="37928"/>
    <lineage>
        <taxon>Bacteria</taxon>
        <taxon>Bacillati</taxon>
        <taxon>Actinomycetota</taxon>
        <taxon>Actinomycetes</taxon>
        <taxon>Micrococcales</taxon>
        <taxon>Micrococcaceae</taxon>
        <taxon>Crystallibacter</taxon>
    </lineage>
</organism>
<dbReference type="InterPro" id="IPR020845">
    <property type="entry name" value="AMP-binding_CS"/>
</dbReference>
<dbReference type="EMBL" id="FNKH01000002">
    <property type="protein sequence ID" value="SDQ68010.1"/>
    <property type="molecule type" value="Genomic_DNA"/>
</dbReference>
<evidence type="ECO:0000256" key="3">
    <source>
        <dbReference type="SAM" id="MobiDB-lite"/>
    </source>
</evidence>